<feature type="region of interest" description="Disordered" evidence="1">
    <location>
        <begin position="19"/>
        <end position="43"/>
    </location>
</feature>
<accession>A0A0E0CHV2</accession>
<dbReference type="HOGENOM" id="CLU_790804_0_0_1"/>
<organism evidence="2">
    <name type="scientific">Oryza meridionalis</name>
    <dbReference type="NCBI Taxonomy" id="40149"/>
    <lineage>
        <taxon>Eukaryota</taxon>
        <taxon>Viridiplantae</taxon>
        <taxon>Streptophyta</taxon>
        <taxon>Embryophyta</taxon>
        <taxon>Tracheophyta</taxon>
        <taxon>Spermatophyta</taxon>
        <taxon>Magnoliopsida</taxon>
        <taxon>Liliopsida</taxon>
        <taxon>Poales</taxon>
        <taxon>Poaceae</taxon>
        <taxon>BOP clade</taxon>
        <taxon>Oryzoideae</taxon>
        <taxon>Oryzeae</taxon>
        <taxon>Oryzinae</taxon>
        <taxon>Oryza</taxon>
    </lineage>
</organism>
<reference evidence="2" key="1">
    <citation type="submission" date="2015-04" db="UniProtKB">
        <authorList>
            <consortium name="EnsemblPlants"/>
        </authorList>
    </citation>
    <scope>IDENTIFICATION</scope>
</reference>
<dbReference type="Proteomes" id="UP000008021">
    <property type="component" value="Chromosome 2"/>
</dbReference>
<sequence>MAAGMATVLGWRRWSRRIQRRRGGQRPAGGLPHISRLAGSGGEEDSRRVGVAWNPVVVQVVCIVQVQVTFGGFCCGLRGESLAPLPVLATPTPSDTVHLLKGIAIGALVQRHYKGILRNSSIKEMMRPVNSMGYAGFRVRLQAFLLMSLLLIHDAISPSKSTRAYKCWAGTGLRVGPPDSVSGWAGLQRACAAGRLGVFFSGSLRHRLVSGAHTAASRPWLAVMVGASVIVSAARTPHAPPPRARQGSRLITPPRSPESGGRRPRRPFSTQRLNWSTRWRSSTPCLRFLLPRFHRRGDELFVSQPRRRRDSAAATRMNTRNLRDKFEFRKGKRGTEEAEFRGGLISFLQLV</sequence>
<evidence type="ECO:0000313" key="3">
    <source>
        <dbReference type="Proteomes" id="UP000008021"/>
    </source>
</evidence>
<protein>
    <submittedName>
        <fullName evidence="2">Uncharacterized protein</fullName>
    </submittedName>
</protein>
<evidence type="ECO:0000256" key="1">
    <source>
        <dbReference type="SAM" id="MobiDB-lite"/>
    </source>
</evidence>
<name>A0A0E0CHV2_9ORYZ</name>
<keyword evidence="3" id="KW-1185">Reference proteome</keyword>
<dbReference type="Gramene" id="OMERI02G09810.1">
    <property type="protein sequence ID" value="OMERI02G09810.1"/>
    <property type="gene ID" value="OMERI02G09810"/>
</dbReference>
<evidence type="ECO:0000313" key="2">
    <source>
        <dbReference type="EnsemblPlants" id="OMERI02G09810.1"/>
    </source>
</evidence>
<proteinExistence type="predicted"/>
<feature type="region of interest" description="Disordered" evidence="1">
    <location>
        <begin position="236"/>
        <end position="270"/>
    </location>
</feature>
<dbReference type="AlphaFoldDB" id="A0A0E0CHV2"/>
<dbReference type="EnsemblPlants" id="OMERI02G09810.1">
    <property type="protein sequence ID" value="OMERI02G09810.1"/>
    <property type="gene ID" value="OMERI02G09810"/>
</dbReference>
<reference evidence="2" key="2">
    <citation type="submission" date="2018-05" db="EMBL/GenBank/DDBJ databases">
        <title>OmerRS3 (Oryza meridionalis Reference Sequence Version 3).</title>
        <authorList>
            <person name="Zhang J."/>
            <person name="Kudrna D."/>
            <person name="Lee S."/>
            <person name="Talag J."/>
            <person name="Welchert J."/>
            <person name="Wing R.A."/>
        </authorList>
    </citation>
    <scope>NUCLEOTIDE SEQUENCE [LARGE SCALE GENOMIC DNA]</scope>
    <source>
        <strain evidence="2">cv. OR44</strain>
    </source>
</reference>